<organism evidence="2 3">
    <name type="scientific">Ignatzschineria rhizosphaerae</name>
    <dbReference type="NCBI Taxonomy" id="2923279"/>
    <lineage>
        <taxon>Bacteria</taxon>
        <taxon>Pseudomonadati</taxon>
        <taxon>Pseudomonadota</taxon>
        <taxon>Gammaproteobacteria</taxon>
        <taxon>Cardiobacteriales</taxon>
        <taxon>Ignatzschineriaceae</taxon>
        <taxon>Ignatzschineria</taxon>
    </lineage>
</organism>
<proteinExistence type="predicted"/>
<feature type="region of interest" description="Disordered" evidence="1">
    <location>
        <begin position="51"/>
        <end position="100"/>
    </location>
</feature>
<keyword evidence="3" id="KW-1185">Reference proteome</keyword>
<dbReference type="InterPro" id="IPR023614">
    <property type="entry name" value="Porin_dom_sf"/>
</dbReference>
<dbReference type="RefSeq" id="WP_242149671.1">
    <property type="nucleotide sequence ID" value="NZ_CP093379.1"/>
</dbReference>
<evidence type="ECO:0000313" key="3">
    <source>
        <dbReference type="Proteomes" id="UP000829542"/>
    </source>
</evidence>
<feature type="compositionally biased region" description="Low complexity" evidence="1">
    <location>
        <begin position="74"/>
        <end position="86"/>
    </location>
</feature>
<dbReference type="Gene3D" id="2.40.160.10">
    <property type="entry name" value="Porin"/>
    <property type="match status" value="1"/>
</dbReference>
<gene>
    <name evidence="2" type="ORF">MMG00_00065</name>
</gene>
<accession>A0ABY3X3I5</accession>
<protein>
    <submittedName>
        <fullName evidence="2">Uncharacterized protein</fullName>
    </submittedName>
</protein>
<name>A0ABY3X3I5_9GAMM</name>
<sequence>MKYHYYSLRSKAFLIFSSIKILGLILAILLPQHVYAESEIYRSINYNYQQSSKNTPQNPPYTPSFNIEAPPQGSDTPSSKSRSQSSIQNNDSHIGIKGKKDIGNGTAIIYQLELGNEK</sequence>
<dbReference type="EMBL" id="CP093379">
    <property type="protein sequence ID" value="UNM96321.1"/>
    <property type="molecule type" value="Genomic_DNA"/>
</dbReference>
<evidence type="ECO:0000256" key="1">
    <source>
        <dbReference type="SAM" id="MobiDB-lite"/>
    </source>
</evidence>
<dbReference type="SUPFAM" id="SSF56935">
    <property type="entry name" value="Porins"/>
    <property type="match status" value="1"/>
</dbReference>
<dbReference type="Proteomes" id="UP000829542">
    <property type="component" value="Chromosome"/>
</dbReference>
<evidence type="ECO:0000313" key="2">
    <source>
        <dbReference type="EMBL" id="UNM96321.1"/>
    </source>
</evidence>
<reference evidence="2 3" key="1">
    <citation type="submission" date="2022-03" db="EMBL/GenBank/DDBJ databases">
        <title>Ignatzschineria rhizosphaerae HR5S32.</title>
        <authorList>
            <person name="Sun J.Q."/>
            <person name="Feng J.Y."/>
        </authorList>
    </citation>
    <scope>NUCLEOTIDE SEQUENCE [LARGE SCALE GENOMIC DNA]</scope>
    <source>
        <strain evidence="2 3">HR5S32</strain>
    </source>
</reference>